<dbReference type="InterPro" id="IPR052342">
    <property type="entry name" value="MCH/BMMD"/>
</dbReference>
<dbReference type="AlphaFoldDB" id="A0A346XWV4"/>
<name>A0A346XWV4_9ACTN</name>
<reference evidence="3 4" key="1">
    <citation type="submission" date="2018-09" db="EMBL/GenBank/DDBJ databases">
        <title>Complete genome sequence of Euzebya sp. DY32-46 isolated from seawater of Pacific Ocean.</title>
        <authorList>
            <person name="Xu L."/>
            <person name="Wu Y.-H."/>
            <person name="Xu X.-W."/>
        </authorList>
    </citation>
    <scope>NUCLEOTIDE SEQUENCE [LARGE SCALE GENOMIC DNA]</scope>
    <source>
        <strain evidence="3 4">DY32-46</strain>
    </source>
</reference>
<feature type="domain" description="MaoC-like" evidence="2">
    <location>
        <begin position="19"/>
        <end position="120"/>
    </location>
</feature>
<dbReference type="SUPFAM" id="SSF54637">
    <property type="entry name" value="Thioesterase/thiol ester dehydrase-isomerase"/>
    <property type="match status" value="1"/>
</dbReference>
<proteinExistence type="inferred from homology"/>
<dbReference type="OrthoDB" id="9796589at2"/>
<protein>
    <recommendedName>
        <fullName evidence="2">MaoC-like domain-containing protein</fullName>
    </recommendedName>
</protein>
<keyword evidence="4" id="KW-1185">Reference proteome</keyword>
<sequence length="144" mass="15271">MANKKKLDDIESGETIVGRSITLGEWHVMTFAGLTGDFYPLHTDAEFAAGSPFGGRIAHGLLTFVVGAGFLANELADYDVVAALGFGATRFTAPVKFGDTITPNGTVTEITPKDSRGVVAFDIDITNQRGETVVTSSMQVMIRA</sequence>
<dbReference type="InterPro" id="IPR029069">
    <property type="entry name" value="HotDog_dom_sf"/>
</dbReference>
<evidence type="ECO:0000313" key="3">
    <source>
        <dbReference type="EMBL" id="AXV06701.1"/>
    </source>
</evidence>
<evidence type="ECO:0000259" key="2">
    <source>
        <dbReference type="Pfam" id="PF01575"/>
    </source>
</evidence>
<evidence type="ECO:0000313" key="4">
    <source>
        <dbReference type="Proteomes" id="UP000264006"/>
    </source>
</evidence>
<dbReference type="PANTHER" id="PTHR43664">
    <property type="entry name" value="MONOAMINE OXIDASE-RELATED"/>
    <property type="match status" value="1"/>
</dbReference>
<organism evidence="3 4">
    <name type="scientific">Euzebya pacifica</name>
    <dbReference type="NCBI Taxonomy" id="1608957"/>
    <lineage>
        <taxon>Bacteria</taxon>
        <taxon>Bacillati</taxon>
        <taxon>Actinomycetota</taxon>
        <taxon>Nitriliruptoria</taxon>
        <taxon>Euzebyales</taxon>
    </lineage>
</organism>
<dbReference type="KEGG" id="euz:DVS28_a2016"/>
<dbReference type="PANTHER" id="PTHR43664:SF1">
    <property type="entry name" value="BETA-METHYLMALYL-COA DEHYDRATASE"/>
    <property type="match status" value="1"/>
</dbReference>
<dbReference type="EMBL" id="CP031165">
    <property type="protein sequence ID" value="AXV06701.1"/>
    <property type="molecule type" value="Genomic_DNA"/>
</dbReference>
<dbReference type="InterPro" id="IPR002539">
    <property type="entry name" value="MaoC-like_dom"/>
</dbReference>
<gene>
    <name evidence="3" type="ORF">DVS28_a2016</name>
</gene>
<dbReference type="RefSeq" id="WP_114591315.1">
    <property type="nucleotide sequence ID" value="NZ_CP031165.1"/>
</dbReference>
<dbReference type="Gene3D" id="3.10.129.10">
    <property type="entry name" value="Hotdog Thioesterase"/>
    <property type="match status" value="1"/>
</dbReference>
<dbReference type="Pfam" id="PF01575">
    <property type="entry name" value="MaoC_dehydratas"/>
    <property type="match status" value="1"/>
</dbReference>
<accession>A0A346XWV4</accession>
<comment type="similarity">
    <text evidence="1">Belongs to the enoyl-CoA hydratase/isomerase family.</text>
</comment>
<evidence type="ECO:0000256" key="1">
    <source>
        <dbReference type="ARBA" id="ARBA00005254"/>
    </source>
</evidence>
<dbReference type="Proteomes" id="UP000264006">
    <property type="component" value="Chromosome"/>
</dbReference>